<evidence type="ECO:0000313" key="4">
    <source>
        <dbReference type="Proteomes" id="UP001433268"/>
    </source>
</evidence>
<dbReference type="RefSeq" id="XP_066673677.1">
    <property type="nucleotide sequence ID" value="XM_066806381.1"/>
</dbReference>
<keyword evidence="2" id="KW-1133">Transmembrane helix</keyword>
<comment type="caution">
    <text evidence="3">The sequence shown here is derived from an EMBL/GenBank/DDBJ whole genome shotgun (WGS) entry which is preliminary data.</text>
</comment>
<reference evidence="3 4" key="1">
    <citation type="submission" date="2023-01" db="EMBL/GenBank/DDBJ databases">
        <title>Analysis of 21 Apiospora genomes using comparative genomics revels a genus with tremendous synthesis potential of carbohydrate active enzymes and secondary metabolites.</title>
        <authorList>
            <person name="Sorensen T."/>
        </authorList>
    </citation>
    <scope>NUCLEOTIDE SEQUENCE [LARGE SCALE GENOMIC DNA]</scope>
    <source>
        <strain evidence="3 4">CBS 114990</strain>
    </source>
</reference>
<accession>A0ABR1X8D2</accession>
<feature type="compositionally biased region" description="Gly residues" evidence="1">
    <location>
        <begin position="159"/>
        <end position="168"/>
    </location>
</feature>
<dbReference type="EMBL" id="JAQQWN010000003">
    <property type="protein sequence ID" value="KAK8091705.1"/>
    <property type="molecule type" value="Genomic_DNA"/>
</dbReference>
<keyword evidence="2" id="KW-0472">Membrane</keyword>
<protein>
    <submittedName>
        <fullName evidence="3">Uncharacterized protein</fullName>
    </submittedName>
</protein>
<sequence length="168" mass="19029">MPQRQQQHPGPSFQARLERTERRKSYIYRHQATISFFFTLAALVQSLGSLIYLAVCRCYPVPHAPFLAGNIVYVVLWCVYVPFWLWSFRHAAYARREPSPQRWWRLYNPSDEPVEQQPRRARERGPVGGHVDPPRARGGSCDSGEASGARGPGARDSGFGTGRAQGQT</sequence>
<keyword evidence="4" id="KW-1185">Reference proteome</keyword>
<feature type="transmembrane region" description="Helical" evidence="2">
    <location>
        <begin position="67"/>
        <end position="86"/>
    </location>
</feature>
<evidence type="ECO:0000256" key="1">
    <source>
        <dbReference type="SAM" id="MobiDB-lite"/>
    </source>
</evidence>
<feature type="transmembrane region" description="Helical" evidence="2">
    <location>
        <begin position="32"/>
        <end position="55"/>
    </location>
</feature>
<organism evidence="3 4">
    <name type="scientific">Apiospora hydei</name>
    <dbReference type="NCBI Taxonomy" id="1337664"/>
    <lineage>
        <taxon>Eukaryota</taxon>
        <taxon>Fungi</taxon>
        <taxon>Dikarya</taxon>
        <taxon>Ascomycota</taxon>
        <taxon>Pezizomycotina</taxon>
        <taxon>Sordariomycetes</taxon>
        <taxon>Xylariomycetidae</taxon>
        <taxon>Amphisphaeriales</taxon>
        <taxon>Apiosporaceae</taxon>
        <taxon>Apiospora</taxon>
    </lineage>
</organism>
<dbReference type="GeneID" id="92039441"/>
<gene>
    <name evidence="3" type="ORF">PG997_002066</name>
</gene>
<keyword evidence="2" id="KW-0812">Transmembrane</keyword>
<dbReference type="Proteomes" id="UP001433268">
    <property type="component" value="Unassembled WGS sequence"/>
</dbReference>
<name>A0ABR1X8D2_9PEZI</name>
<evidence type="ECO:0000256" key="2">
    <source>
        <dbReference type="SAM" id="Phobius"/>
    </source>
</evidence>
<feature type="region of interest" description="Disordered" evidence="1">
    <location>
        <begin position="112"/>
        <end position="168"/>
    </location>
</feature>
<evidence type="ECO:0000313" key="3">
    <source>
        <dbReference type="EMBL" id="KAK8091705.1"/>
    </source>
</evidence>
<proteinExistence type="predicted"/>